<dbReference type="EMBL" id="CYKH01000036">
    <property type="protein sequence ID" value="CUE63195.1"/>
    <property type="molecule type" value="Genomic_DNA"/>
</dbReference>
<reference evidence="3" key="1">
    <citation type="submission" date="2015-09" db="EMBL/GenBank/DDBJ databases">
        <authorList>
            <consortium name="Pathogen Informatics"/>
        </authorList>
    </citation>
    <scope>NUCLEOTIDE SEQUENCE [LARGE SCALE GENOMIC DNA]</scope>
    <source>
        <strain evidence="3">Lake Konstanz</strain>
    </source>
</reference>
<evidence type="ECO:0008006" key="4">
    <source>
        <dbReference type="Google" id="ProtNLM"/>
    </source>
</evidence>
<evidence type="ECO:0000256" key="1">
    <source>
        <dbReference type="SAM" id="SignalP"/>
    </source>
</evidence>
<accession>A0A0S4IK65</accession>
<evidence type="ECO:0000313" key="2">
    <source>
        <dbReference type="EMBL" id="CUE63195.1"/>
    </source>
</evidence>
<organism evidence="2 3">
    <name type="scientific">Bodo saltans</name>
    <name type="common">Flagellated protozoan</name>
    <dbReference type="NCBI Taxonomy" id="75058"/>
    <lineage>
        <taxon>Eukaryota</taxon>
        <taxon>Discoba</taxon>
        <taxon>Euglenozoa</taxon>
        <taxon>Kinetoplastea</taxon>
        <taxon>Metakinetoplastina</taxon>
        <taxon>Eubodonida</taxon>
        <taxon>Bodonidae</taxon>
        <taxon>Bodo</taxon>
    </lineage>
</organism>
<keyword evidence="3" id="KW-1185">Reference proteome</keyword>
<dbReference type="Gene3D" id="3.90.1410.10">
    <property type="entry name" value="set domain protein methyltransferase, domain 1"/>
    <property type="match status" value="1"/>
</dbReference>
<protein>
    <recommendedName>
        <fullName evidence="4">Membrane-associated protein</fullName>
    </recommendedName>
</protein>
<evidence type="ECO:0000313" key="3">
    <source>
        <dbReference type="Proteomes" id="UP000051952"/>
    </source>
</evidence>
<dbReference type="Proteomes" id="UP000051952">
    <property type="component" value="Unassembled WGS sequence"/>
</dbReference>
<dbReference type="VEuPathDB" id="TriTrypDB:BSAL_50160"/>
<feature type="chain" id="PRO_5006621310" description="Membrane-associated protein" evidence="1">
    <location>
        <begin position="23"/>
        <end position="525"/>
    </location>
</feature>
<sequence>MRYRCVILLVLVLLAAFHCADAQKDSLSLFNHWLEEGATSTGSKTVVRIARANRSTLRVEFEDRPTAADAFSSVSLPLRTHVLGEDFMRSRPYYAAISKLSSSGVEKQIQMLTVSLMTEIALWDASPIHPWCRFLLKEPKSIGLSTPPILWPRDLVDEIEPKRLLDAVKNRRLFLETFVDSSKGKSVLIEVDTFVNDTLKSRGEARSTFSMMSNRNYLRVRAIIETCVLWSAPGGLLCVPFANFLETQASTDTNIHDRYLKQTLKEPIVRRLKTSTSSVSGDVWSFHPRRQDLLAQNGMLSPLPEVEATSPFTVDEYFATFGRLPTRIPWDTTDCQLIVFSGGMSRERNDVKGNMAFMMDDFLHHYSCISRNDVPGHGLVAAIISVLPSSTPKSVEHCAQDIIRQRPPMGDASLESFYRSLLICLESATWSNPEDLQTVLNSHKGALHGSISLFVNEQFRRTRSAESDESLLKKLSVQLHQADGSVVERHAAVNLRYHRKLIVKQLLERLSGDEVIAGQEDHVEL</sequence>
<name>A0A0S4IK65_BODSA</name>
<dbReference type="AlphaFoldDB" id="A0A0S4IK65"/>
<keyword evidence="1" id="KW-0732">Signal</keyword>
<feature type="signal peptide" evidence="1">
    <location>
        <begin position="1"/>
        <end position="22"/>
    </location>
</feature>
<gene>
    <name evidence="2" type="ORF">BSAL_50160</name>
</gene>
<proteinExistence type="predicted"/>